<protein>
    <submittedName>
        <fullName evidence="2">Uncharacterized protein</fullName>
    </submittedName>
</protein>
<dbReference type="Proteomes" id="UP000325182">
    <property type="component" value="Unassembled WGS sequence"/>
</dbReference>
<name>A0A5D4MHX5_9BACI</name>
<evidence type="ECO:0000313" key="2">
    <source>
        <dbReference type="EMBL" id="TYS01168.1"/>
    </source>
</evidence>
<sequence>MIDWIVAVAFAVAIIYKINKNRDLLKTFTKTQIFCVAVSYIAATIAAFVCIYFFGNWIASFVQNSFIRFIIFFAVIITTMFVCISILNRALKKITNGVLPGK</sequence>
<comment type="caution">
    <text evidence="2">The sequence shown here is derived from an EMBL/GenBank/DDBJ whole genome shotgun (WGS) entry which is preliminary data.</text>
</comment>
<evidence type="ECO:0000313" key="3">
    <source>
        <dbReference type="Proteomes" id="UP000325182"/>
    </source>
</evidence>
<accession>A0A5D4MHX5</accession>
<dbReference type="EMBL" id="VTEG01000001">
    <property type="protein sequence ID" value="TYS01168.1"/>
    <property type="molecule type" value="Genomic_DNA"/>
</dbReference>
<organism evidence="2 3">
    <name type="scientific">Rossellomorea vietnamensis</name>
    <dbReference type="NCBI Taxonomy" id="218284"/>
    <lineage>
        <taxon>Bacteria</taxon>
        <taxon>Bacillati</taxon>
        <taxon>Bacillota</taxon>
        <taxon>Bacilli</taxon>
        <taxon>Bacillales</taxon>
        <taxon>Bacillaceae</taxon>
        <taxon>Rossellomorea</taxon>
    </lineage>
</organism>
<gene>
    <name evidence="2" type="ORF">FZC84_00410</name>
</gene>
<dbReference type="AlphaFoldDB" id="A0A5D4MHX5"/>
<evidence type="ECO:0000256" key="1">
    <source>
        <dbReference type="SAM" id="Phobius"/>
    </source>
</evidence>
<feature type="transmembrane region" description="Helical" evidence="1">
    <location>
        <begin position="66"/>
        <end position="87"/>
    </location>
</feature>
<keyword evidence="1" id="KW-1133">Transmembrane helix</keyword>
<keyword evidence="1" id="KW-0472">Membrane</keyword>
<reference evidence="2 3" key="1">
    <citation type="submission" date="2019-08" db="EMBL/GenBank/DDBJ databases">
        <title>Bacillus genomes from the desert of Cuatro Cienegas, Coahuila.</title>
        <authorList>
            <person name="Olmedo-Alvarez G."/>
        </authorList>
    </citation>
    <scope>NUCLEOTIDE SEQUENCE [LARGE SCALE GENOMIC DNA]</scope>
    <source>
        <strain evidence="2 3">CH128b_4D</strain>
    </source>
</reference>
<dbReference type="RefSeq" id="WP_148952542.1">
    <property type="nucleotide sequence ID" value="NZ_VTEG01000001.1"/>
</dbReference>
<feature type="transmembrane region" description="Helical" evidence="1">
    <location>
        <begin position="33"/>
        <end position="54"/>
    </location>
</feature>
<keyword evidence="1" id="KW-0812">Transmembrane</keyword>
<proteinExistence type="predicted"/>